<keyword evidence="1" id="KW-1185">Reference proteome</keyword>
<reference evidence="2" key="1">
    <citation type="submission" date="2022-11" db="UniProtKB">
        <authorList>
            <consortium name="WormBaseParasite"/>
        </authorList>
    </citation>
    <scope>IDENTIFICATION</scope>
</reference>
<organism evidence="1 2">
    <name type="scientific">Romanomermis culicivorax</name>
    <name type="common">Nematode worm</name>
    <dbReference type="NCBI Taxonomy" id="13658"/>
    <lineage>
        <taxon>Eukaryota</taxon>
        <taxon>Metazoa</taxon>
        <taxon>Ecdysozoa</taxon>
        <taxon>Nematoda</taxon>
        <taxon>Enoplea</taxon>
        <taxon>Dorylaimia</taxon>
        <taxon>Mermithida</taxon>
        <taxon>Mermithoidea</taxon>
        <taxon>Mermithidae</taxon>
        <taxon>Romanomermis</taxon>
    </lineage>
</organism>
<dbReference type="AlphaFoldDB" id="A0A915JB17"/>
<evidence type="ECO:0000313" key="1">
    <source>
        <dbReference type="Proteomes" id="UP000887565"/>
    </source>
</evidence>
<name>A0A915JB17_ROMCU</name>
<dbReference type="Proteomes" id="UP000887565">
    <property type="component" value="Unplaced"/>
</dbReference>
<sequence length="76" mass="8867">NIHIDSKTNYSKVSRTITETFPTLGSLNLLSPLSTVKQCQSTCLQEVDNVFKDCYNKDYNPMPETYQIASKWMHYW</sequence>
<proteinExistence type="predicted"/>
<evidence type="ECO:0000313" key="2">
    <source>
        <dbReference type="WBParaSite" id="nRc.2.0.1.t23688-RA"/>
    </source>
</evidence>
<accession>A0A915JB17</accession>
<protein>
    <submittedName>
        <fullName evidence="2">Uncharacterized protein</fullName>
    </submittedName>
</protein>
<dbReference type="WBParaSite" id="nRc.2.0.1.t23688-RA">
    <property type="protein sequence ID" value="nRc.2.0.1.t23688-RA"/>
    <property type="gene ID" value="nRc.2.0.1.g23688"/>
</dbReference>